<dbReference type="AlphaFoldDB" id="A0A840DY67"/>
<feature type="domain" description="DNA methylase adenine-specific" evidence="11">
    <location>
        <begin position="134"/>
        <end position="414"/>
    </location>
</feature>
<dbReference type="RefSeq" id="WP_183184790.1">
    <property type="nucleotide sequence ID" value="NZ_BMNP01000033.1"/>
</dbReference>
<evidence type="ECO:0000256" key="2">
    <source>
        <dbReference type="ARBA" id="ARBA00011900"/>
    </source>
</evidence>
<dbReference type="EC" id="2.1.1.72" evidence="2"/>
<feature type="coiled-coil region" evidence="9">
    <location>
        <begin position="583"/>
        <end position="617"/>
    </location>
</feature>
<keyword evidence="4 12" id="KW-0808">Transferase</keyword>
<dbReference type="InterPro" id="IPR029063">
    <property type="entry name" value="SAM-dependent_MTases_sf"/>
</dbReference>
<keyword evidence="5" id="KW-0949">S-adenosyl-L-methionine</keyword>
<evidence type="ECO:0000313" key="13">
    <source>
        <dbReference type="Proteomes" id="UP000559598"/>
    </source>
</evidence>
<dbReference type="GO" id="GO:0008170">
    <property type="term" value="F:N-methyltransferase activity"/>
    <property type="evidence" value="ECO:0007669"/>
    <property type="project" value="InterPro"/>
</dbReference>
<evidence type="ECO:0000256" key="6">
    <source>
        <dbReference type="ARBA" id="ARBA00022747"/>
    </source>
</evidence>
<keyword evidence="9" id="KW-0175">Coiled coil</keyword>
<evidence type="ECO:0000256" key="9">
    <source>
        <dbReference type="SAM" id="Coils"/>
    </source>
</evidence>
<dbReference type="InterPro" id="IPR000055">
    <property type="entry name" value="Restrct_endonuc_typeI_TRD"/>
</dbReference>
<evidence type="ECO:0000259" key="11">
    <source>
        <dbReference type="Pfam" id="PF02384"/>
    </source>
</evidence>
<comment type="similarity">
    <text evidence="1">Belongs to the type-I restriction system S methylase family.</text>
</comment>
<dbReference type="Gene3D" id="3.90.220.20">
    <property type="entry name" value="DNA methylase specificity domains"/>
    <property type="match status" value="1"/>
</dbReference>
<evidence type="ECO:0000256" key="3">
    <source>
        <dbReference type="ARBA" id="ARBA00022603"/>
    </source>
</evidence>
<keyword evidence="3 12" id="KW-0489">Methyltransferase</keyword>
<dbReference type="Proteomes" id="UP000559598">
    <property type="component" value="Unassembled WGS sequence"/>
</dbReference>
<dbReference type="PRINTS" id="PR00507">
    <property type="entry name" value="N12N6MTFRASE"/>
</dbReference>
<dbReference type="GO" id="GO:0009307">
    <property type="term" value="P:DNA restriction-modification system"/>
    <property type="evidence" value="ECO:0007669"/>
    <property type="project" value="UniProtKB-KW"/>
</dbReference>
<protein>
    <recommendedName>
        <fullName evidence="2">site-specific DNA-methyltransferase (adenine-specific)</fullName>
        <ecNumber evidence="2">2.1.1.72</ecNumber>
    </recommendedName>
</protein>
<keyword evidence="13" id="KW-1185">Reference proteome</keyword>
<comment type="caution">
    <text evidence="12">The sequence shown here is derived from an EMBL/GenBank/DDBJ whole genome shotgun (WGS) entry which is preliminary data.</text>
</comment>
<name>A0A840DY67_9BACL</name>
<evidence type="ECO:0000256" key="8">
    <source>
        <dbReference type="ARBA" id="ARBA00047942"/>
    </source>
</evidence>
<dbReference type="Pfam" id="PF01420">
    <property type="entry name" value="Methylase_S"/>
    <property type="match status" value="1"/>
</dbReference>
<evidence type="ECO:0000256" key="1">
    <source>
        <dbReference type="ARBA" id="ARBA00010923"/>
    </source>
</evidence>
<gene>
    <name evidence="12" type="ORF">GGR02_002236</name>
</gene>
<evidence type="ECO:0000256" key="7">
    <source>
        <dbReference type="ARBA" id="ARBA00023125"/>
    </source>
</evidence>
<dbReference type="GO" id="GO:0032259">
    <property type="term" value="P:methylation"/>
    <property type="evidence" value="ECO:0007669"/>
    <property type="project" value="UniProtKB-KW"/>
</dbReference>
<accession>A0A840DY67</accession>
<dbReference type="GO" id="GO:0009007">
    <property type="term" value="F:site-specific DNA-methyltransferase (adenine-specific) activity"/>
    <property type="evidence" value="ECO:0007669"/>
    <property type="project" value="UniProtKB-EC"/>
</dbReference>
<dbReference type="GO" id="GO:0003677">
    <property type="term" value="F:DNA binding"/>
    <property type="evidence" value="ECO:0007669"/>
    <property type="project" value="UniProtKB-KW"/>
</dbReference>
<dbReference type="InterPro" id="IPR044946">
    <property type="entry name" value="Restrct_endonuc_typeI_TRD_sf"/>
</dbReference>
<dbReference type="SUPFAM" id="SSF116734">
    <property type="entry name" value="DNA methylase specificity domain"/>
    <property type="match status" value="1"/>
</dbReference>
<organism evidence="12 13">
    <name type="scientific">Anoxybacteroides voinovskiense</name>
    <dbReference type="NCBI Taxonomy" id="230470"/>
    <lineage>
        <taxon>Bacteria</taxon>
        <taxon>Bacillati</taxon>
        <taxon>Bacillota</taxon>
        <taxon>Bacilli</taxon>
        <taxon>Bacillales</taxon>
        <taxon>Anoxybacillaceae</taxon>
        <taxon>Anoxybacteroides</taxon>
    </lineage>
</organism>
<keyword evidence="6" id="KW-0680">Restriction system</keyword>
<evidence type="ECO:0000259" key="10">
    <source>
        <dbReference type="Pfam" id="PF01420"/>
    </source>
</evidence>
<evidence type="ECO:0000313" key="12">
    <source>
        <dbReference type="EMBL" id="MBB4074469.1"/>
    </source>
</evidence>
<dbReference type="Gene3D" id="3.40.50.150">
    <property type="entry name" value="Vaccinia Virus protein VP39"/>
    <property type="match status" value="1"/>
</dbReference>
<evidence type="ECO:0000256" key="4">
    <source>
        <dbReference type="ARBA" id="ARBA00022679"/>
    </source>
</evidence>
<comment type="catalytic activity">
    <reaction evidence="8">
        <text>a 2'-deoxyadenosine in DNA + S-adenosyl-L-methionine = an N(6)-methyl-2'-deoxyadenosine in DNA + S-adenosyl-L-homocysteine + H(+)</text>
        <dbReference type="Rhea" id="RHEA:15197"/>
        <dbReference type="Rhea" id="RHEA-COMP:12418"/>
        <dbReference type="Rhea" id="RHEA-COMP:12419"/>
        <dbReference type="ChEBI" id="CHEBI:15378"/>
        <dbReference type="ChEBI" id="CHEBI:57856"/>
        <dbReference type="ChEBI" id="CHEBI:59789"/>
        <dbReference type="ChEBI" id="CHEBI:90615"/>
        <dbReference type="ChEBI" id="CHEBI:90616"/>
        <dbReference type="EC" id="2.1.1.72"/>
    </reaction>
</comment>
<dbReference type="InterPro" id="IPR003356">
    <property type="entry name" value="DNA_methylase_A-5"/>
</dbReference>
<proteinExistence type="inferred from homology"/>
<dbReference type="PANTHER" id="PTHR42933">
    <property type="entry name" value="SLR6095 PROTEIN"/>
    <property type="match status" value="1"/>
</dbReference>
<feature type="domain" description="Type I restriction modification DNA specificity" evidence="10">
    <location>
        <begin position="435"/>
        <end position="604"/>
    </location>
</feature>
<dbReference type="SUPFAM" id="SSF53335">
    <property type="entry name" value="S-adenosyl-L-methionine-dependent methyltransferases"/>
    <property type="match status" value="1"/>
</dbReference>
<evidence type="ECO:0000256" key="5">
    <source>
        <dbReference type="ARBA" id="ARBA00022691"/>
    </source>
</evidence>
<dbReference type="InterPro" id="IPR051537">
    <property type="entry name" value="DNA_Adenine_Mtase"/>
</dbReference>
<sequence>MNYEHELSYLFDMLRGEAGASVGNSLQMIMSVASVKFLELHKEQYNLPNTLALESLLKEGAFLAEKLKAMLTELEERIPFLKGVYEPIYSSSPFSDSTLYRLFSRIHSLALSKEQWTEFIEALFARASHADVYATGFASTPNSVNELGIRILQMQSGSFYDGTFGLAGTLCAAHHYALQNDLEISLYGQEFHPQAWALGKLRLLFHGRTDAQLAQGDTLTRPAFAEGNQLKKFDYVMMDFPFGMKMNNYEALMNDPYHRFVYGKLPRTSADMAFVLHALSSLNEKGKAVLVVPNGTLFRGGPEAVIREHLLAADVIEAVIALPAPLDNTAIQTNLLVLNKNKAAERKGKVLFINAENEYEEGGRRRKHLGEEHVRKIAEIYHNGLEIEEISKFVAVRDIQETNLLSSRYLQSSELEIEPYGKVKFHLDRIKKSTQVQPLKQLGTFYRGINISAKDSETETGEYRVIKLSDVQNGELLIEQLASYEIKNNAKIESYLVQEGDIIISSRGMGIKVAVIPPHEGKVLISHNFIGIRLNQTIDPFYLKTFLESPVGQYLLLSKQVGTNVSILSIKDLEDIPVPMLPLSEQQEMMKSYLQEQERIEQRIKQLQQQQHETKLKLYEKMGIRSGFETIGGRV</sequence>
<keyword evidence="7" id="KW-0238">DNA-binding</keyword>
<dbReference type="EMBL" id="JACIDE010000015">
    <property type="protein sequence ID" value="MBB4074469.1"/>
    <property type="molecule type" value="Genomic_DNA"/>
</dbReference>
<dbReference type="Pfam" id="PF02384">
    <property type="entry name" value="N6_Mtase"/>
    <property type="match status" value="1"/>
</dbReference>
<reference evidence="12 13" key="1">
    <citation type="submission" date="2020-08" db="EMBL/GenBank/DDBJ databases">
        <title>Genomic Encyclopedia of Type Strains, Phase IV (KMG-IV): sequencing the most valuable type-strain genomes for metagenomic binning, comparative biology and taxonomic classification.</title>
        <authorList>
            <person name="Goeker M."/>
        </authorList>
    </citation>
    <scope>NUCLEOTIDE SEQUENCE [LARGE SCALE GENOMIC DNA]</scope>
    <source>
        <strain evidence="12 13">DSM 17075</strain>
    </source>
</reference>
<dbReference type="PANTHER" id="PTHR42933:SF3">
    <property type="entry name" value="TYPE I RESTRICTION ENZYME MJAVIII METHYLASE SUBUNIT"/>
    <property type="match status" value="1"/>
</dbReference>